<protein>
    <recommendedName>
        <fullName evidence="2">F-box domain-containing protein</fullName>
    </recommendedName>
</protein>
<feature type="domain" description="F-box" evidence="2">
    <location>
        <begin position="39"/>
        <end position="87"/>
    </location>
</feature>
<dbReference type="EMBL" id="JBEAFC010000005">
    <property type="protein sequence ID" value="KAL1555718.1"/>
    <property type="molecule type" value="Genomic_DNA"/>
</dbReference>
<organism evidence="3 4">
    <name type="scientific">Salvia divinorum</name>
    <name type="common">Maria pastora</name>
    <name type="synonym">Diviner's sage</name>
    <dbReference type="NCBI Taxonomy" id="28513"/>
    <lineage>
        <taxon>Eukaryota</taxon>
        <taxon>Viridiplantae</taxon>
        <taxon>Streptophyta</taxon>
        <taxon>Embryophyta</taxon>
        <taxon>Tracheophyta</taxon>
        <taxon>Spermatophyta</taxon>
        <taxon>Magnoliopsida</taxon>
        <taxon>eudicotyledons</taxon>
        <taxon>Gunneridae</taxon>
        <taxon>Pentapetalae</taxon>
        <taxon>asterids</taxon>
        <taxon>lamiids</taxon>
        <taxon>Lamiales</taxon>
        <taxon>Lamiaceae</taxon>
        <taxon>Nepetoideae</taxon>
        <taxon>Mentheae</taxon>
        <taxon>Salviinae</taxon>
        <taxon>Salvia</taxon>
        <taxon>Salvia subgen. Calosphace</taxon>
    </lineage>
</organism>
<feature type="coiled-coil region" evidence="1">
    <location>
        <begin position="181"/>
        <end position="208"/>
    </location>
</feature>
<dbReference type="Pfam" id="PF00646">
    <property type="entry name" value="F-box"/>
    <property type="match status" value="1"/>
</dbReference>
<reference evidence="3 4" key="1">
    <citation type="submission" date="2024-06" db="EMBL/GenBank/DDBJ databases">
        <title>A chromosome level genome sequence of Diviner's sage (Salvia divinorum).</title>
        <authorList>
            <person name="Ford S.A."/>
            <person name="Ro D.-K."/>
            <person name="Ness R.W."/>
            <person name="Phillips M.A."/>
        </authorList>
    </citation>
    <scope>NUCLEOTIDE SEQUENCE [LARGE SCALE GENOMIC DNA]</scope>
    <source>
        <strain evidence="3">SAF-2024a</strain>
        <tissue evidence="3">Leaf</tissue>
    </source>
</reference>
<accession>A0ABD1HGZ9</accession>
<evidence type="ECO:0000259" key="2">
    <source>
        <dbReference type="PROSITE" id="PS50181"/>
    </source>
</evidence>
<dbReference type="InterPro" id="IPR036047">
    <property type="entry name" value="F-box-like_dom_sf"/>
</dbReference>
<proteinExistence type="predicted"/>
<evidence type="ECO:0000313" key="4">
    <source>
        <dbReference type="Proteomes" id="UP001567538"/>
    </source>
</evidence>
<comment type="caution">
    <text evidence="3">The sequence shown here is derived from an EMBL/GenBank/DDBJ whole genome shotgun (WGS) entry which is preliminary data.</text>
</comment>
<dbReference type="PROSITE" id="PS50181">
    <property type="entry name" value="FBOX"/>
    <property type="match status" value="1"/>
</dbReference>
<keyword evidence="4" id="KW-1185">Reference proteome</keyword>
<evidence type="ECO:0000313" key="3">
    <source>
        <dbReference type="EMBL" id="KAL1555718.1"/>
    </source>
</evidence>
<evidence type="ECO:0000256" key="1">
    <source>
        <dbReference type="SAM" id="Coils"/>
    </source>
</evidence>
<dbReference type="InterPro" id="IPR001810">
    <property type="entry name" value="F-box_dom"/>
</dbReference>
<dbReference type="SMART" id="SM00256">
    <property type="entry name" value="FBOX"/>
    <property type="match status" value="1"/>
</dbReference>
<sequence length="255" mass="29899">MANLWKIPNLFIKWAYLLMKTKVKTKTKITDFWEKGNKEVSLTNLPQDIMREIFERLPIRSIMRCKCICKSLRLQIEGSDFATFEKIHKLLHALVFENNDLLFKTKHGQLFIYCKNTEPLATYSFLRQFANFVFHPDVVIYTPSSLPLEKGIHDAGILKRKFEENLEIEKVVKEKREQLFEKEKVRENKALKQEIERLEGKIRALQTERLKAKRWLVVGVRCSTIATVVLTGFVCYDVCVARNIDTNTCRVAEIN</sequence>
<name>A0ABD1HGZ9_SALDI</name>
<dbReference type="SUPFAM" id="SSF81383">
    <property type="entry name" value="F-box domain"/>
    <property type="match status" value="1"/>
</dbReference>
<keyword evidence="1" id="KW-0175">Coiled coil</keyword>
<dbReference type="Proteomes" id="UP001567538">
    <property type="component" value="Unassembled WGS sequence"/>
</dbReference>
<dbReference type="AlphaFoldDB" id="A0ABD1HGZ9"/>
<gene>
    <name evidence="3" type="ORF">AAHA92_11423</name>
</gene>
<dbReference type="Gene3D" id="1.20.1280.50">
    <property type="match status" value="1"/>
</dbReference>